<dbReference type="STRING" id="5601.A0A0D2DL04"/>
<dbReference type="GO" id="GO:0005737">
    <property type="term" value="C:cytoplasm"/>
    <property type="evidence" value="ECO:0007669"/>
    <property type="project" value="TreeGrafter"/>
</dbReference>
<protein>
    <submittedName>
        <fullName evidence="4">Uncharacterized protein</fullName>
    </submittedName>
</protein>
<evidence type="ECO:0000313" key="5">
    <source>
        <dbReference type="Proteomes" id="UP000054266"/>
    </source>
</evidence>
<sequence length="285" mass="31480">MAYEGQTAFLTGGASGIGRAVTKMLVEKGIKVYMADLDRKGAEEVANELNATTQMVWTVEANVASWESQRAAWETAEAEFKRIDYVFPIAGIGERRTFPNRPNSAGYEKPDLNVLDVDCVGAIYTISLAVQHFRRQPPNIYGFRGKIMPVASVCGFYIHETVPLYTAAKHAIVGLVRSYGKILAEEKISLNAVCPNKIRTGISSAEVYAKAEKVGALVPMEKLLEAFELLLGANEMSGECVEVAPQLGVRVVQFMPFINEESRLSARLTYERSHYLHEPVTDNKL</sequence>
<evidence type="ECO:0000256" key="3">
    <source>
        <dbReference type="ARBA" id="ARBA00023002"/>
    </source>
</evidence>
<dbReference type="HOGENOM" id="CLU_010194_13_0_1"/>
<proteinExistence type="inferred from homology"/>
<evidence type="ECO:0000256" key="2">
    <source>
        <dbReference type="ARBA" id="ARBA00022857"/>
    </source>
</evidence>
<dbReference type="InterPro" id="IPR020904">
    <property type="entry name" value="Sc_DH/Rdtase_CS"/>
</dbReference>
<accession>A0A0D2DL04</accession>
<organism evidence="4 5">
    <name type="scientific">Phialophora macrospora</name>
    <dbReference type="NCBI Taxonomy" id="1851006"/>
    <lineage>
        <taxon>Eukaryota</taxon>
        <taxon>Fungi</taxon>
        <taxon>Dikarya</taxon>
        <taxon>Ascomycota</taxon>
        <taxon>Pezizomycotina</taxon>
        <taxon>Eurotiomycetes</taxon>
        <taxon>Chaetothyriomycetidae</taxon>
        <taxon>Chaetothyriales</taxon>
        <taxon>Herpotrichiellaceae</taxon>
        <taxon>Phialophora</taxon>
    </lineage>
</organism>
<dbReference type="EMBL" id="KN846962">
    <property type="protein sequence ID" value="KIW63047.1"/>
    <property type="molecule type" value="Genomic_DNA"/>
</dbReference>
<keyword evidence="3" id="KW-0560">Oxidoreductase</keyword>
<keyword evidence="5" id="KW-1185">Reference proteome</keyword>
<gene>
    <name evidence="4" type="ORF">PV04_09925</name>
</gene>
<dbReference type="PANTHER" id="PTHR44229:SF4">
    <property type="entry name" value="15-HYDROXYPROSTAGLANDIN DEHYDROGENASE [NAD(+)]"/>
    <property type="match status" value="1"/>
</dbReference>
<dbReference type="AlphaFoldDB" id="A0A0D2DL04"/>
<evidence type="ECO:0000313" key="4">
    <source>
        <dbReference type="EMBL" id="KIW63047.1"/>
    </source>
</evidence>
<reference evidence="4 5" key="1">
    <citation type="submission" date="2015-01" db="EMBL/GenBank/DDBJ databases">
        <title>The Genome Sequence of Capronia semiimmersa CBS27337.</title>
        <authorList>
            <consortium name="The Broad Institute Genomics Platform"/>
            <person name="Cuomo C."/>
            <person name="de Hoog S."/>
            <person name="Gorbushina A."/>
            <person name="Stielow B."/>
            <person name="Teixiera M."/>
            <person name="Abouelleil A."/>
            <person name="Chapman S.B."/>
            <person name="Priest M."/>
            <person name="Young S.K."/>
            <person name="Wortman J."/>
            <person name="Nusbaum C."/>
            <person name="Birren B."/>
        </authorList>
    </citation>
    <scope>NUCLEOTIDE SEQUENCE [LARGE SCALE GENOMIC DNA]</scope>
    <source>
        <strain evidence="4 5">CBS 27337</strain>
    </source>
</reference>
<comment type="similarity">
    <text evidence="1">Belongs to the short-chain dehydrogenases/reductases (SDR) family.</text>
</comment>
<name>A0A0D2DL04_9EURO</name>
<dbReference type="SUPFAM" id="SSF51735">
    <property type="entry name" value="NAD(P)-binding Rossmann-fold domains"/>
    <property type="match status" value="1"/>
</dbReference>
<dbReference type="InterPro" id="IPR002347">
    <property type="entry name" value="SDR_fam"/>
</dbReference>
<dbReference type="Gene3D" id="3.40.50.720">
    <property type="entry name" value="NAD(P)-binding Rossmann-like Domain"/>
    <property type="match status" value="1"/>
</dbReference>
<dbReference type="PROSITE" id="PS00061">
    <property type="entry name" value="ADH_SHORT"/>
    <property type="match status" value="1"/>
</dbReference>
<dbReference type="PANTHER" id="PTHR44229">
    <property type="entry name" value="15-HYDROXYPROSTAGLANDIN DEHYDROGENASE [NAD(+)]"/>
    <property type="match status" value="1"/>
</dbReference>
<dbReference type="GO" id="GO:0016616">
    <property type="term" value="F:oxidoreductase activity, acting on the CH-OH group of donors, NAD or NADP as acceptor"/>
    <property type="evidence" value="ECO:0007669"/>
    <property type="project" value="TreeGrafter"/>
</dbReference>
<evidence type="ECO:0000256" key="1">
    <source>
        <dbReference type="ARBA" id="ARBA00006484"/>
    </source>
</evidence>
<keyword evidence="2" id="KW-0521">NADP</keyword>
<dbReference type="InterPro" id="IPR036291">
    <property type="entry name" value="NAD(P)-bd_dom_sf"/>
</dbReference>
<dbReference type="PRINTS" id="PR00081">
    <property type="entry name" value="GDHRDH"/>
</dbReference>
<dbReference type="Pfam" id="PF00106">
    <property type="entry name" value="adh_short"/>
    <property type="match status" value="1"/>
</dbReference>
<dbReference type="Proteomes" id="UP000054266">
    <property type="component" value="Unassembled WGS sequence"/>
</dbReference>